<dbReference type="GO" id="GO:0000228">
    <property type="term" value="C:nuclear chromosome"/>
    <property type="evidence" value="ECO:0007669"/>
    <property type="project" value="TreeGrafter"/>
</dbReference>
<keyword evidence="1 2" id="KW-0238">DNA-binding</keyword>
<dbReference type="GO" id="GO:0051321">
    <property type="term" value="P:meiotic cell cycle"/>
    <property type="evidence" value="ECO:0007669"/>
    <property type="project" value="TreeGrafter"/>
</dbReference>
<name>A0AA39X547_9PEZI</name>
<reference evidence="5" key="1">
    <citation type="submission" date="2023-06" db="EMBL/GenBank/DDBJ databases">
        <title>Genome-scale phylogeny and comparative genomics of the fungal order Sordariales.</title>
        <authorList>
            <consortium name="Lawrence Berkeley National Laboratory"/>
            <person name="Hensen N."/>
            <person name="Bonometti L."/>
            <person name="Westerberg I."/>
            <person name="Brannstrom I.O."/>
            <person name="Guillou S."/>
            <person name="Cros-Aarteil S."/>
            <person name="Calhoun S."/>
            <person name="Haridas S."/>
            <person name="Kuo A."/>
            <person name="Mondo S."/>
            <person name="Pangilinan J."/>
            <person name="Riley R."/>
            <person name="Labutti K."/>
            <person name="Andreopoulos B."/>
            <person name="Lipzen A."/>
            <person name="Chen C."/>
            <person name="Yanf M."/>
            <person name="Daum C."/>
            <person name="Ng V."/>
            <person name="Clum A."/>
            <person name="Steindorff A."/>
            <person name="Ohm R."/>
            <person name="Martin F."/>
            <person name="Silar P."/>
            <person name="Natvig D."/>
            <person name="Lalanne C."/>
            <person name="Gautier V."/>
            <person name="Ament-Velasquez S.L."/>
            <person name="Kruys A."/>
            <person name="Hutchinson M.I."/>
            <person name="Powell A.J."/>
            <person name="Barry K."/>
            <person name="Miller A.N."/>
            <person name="Grigoriev I.V."/>
            <person name="Debuchy R."/>
            <person name="Gladieux P."/>
            <person name="Thoren M.H."/>
            <person name="Johannesson H."/>
        </authorList>
    </citation>
    <scope>NUCLEOTIDE SEQUENCE</scope>
    <source>
        <strain evidence="5">CBS 606.72</strain>
    </source>
</reference>
<dbReference type="PANTHER" id="PTHR35144">
    <property type="entry name" value="MEIOSIS-SPECIFIC TRANSCRIPTION FACTOR NDT80"/>
    <property type="match status" value="1"/>
</dbReference>
<dbReference type="PROSITE" id="PS51517">
    <property type="entry name" value="NDT80"/>
    <property type="match status" value="1"/>
</dbReference>
<dbReference type="PANTHER" id="PTHR35144:SF2">
    <property type="entry name" value="MEIOSIS-SPECIFIC TRANSCRIPTION FACTOR NDT80"/>
    <property type="match status" value="1"/>
</dbReference>
<organism evidence="5 6">
    <name type="scientific">Immersiella caudata</name>
    <dbReference type="NCBI Taxonomy" id="314043"/>
    <lineage>
        <taxon>Eukaryota</taxon>
        <taxon>Fungi</taxon>
        <taxon>Dikarya</taxon>
        <taxon>Ascomycota</taxon>
        <taxon>Pezizomycotina</taxon>
        <taxon>Sordariomycetes</taxon>
        <taxon>Sordariomycetidae</taxon>
        <taxon>Sordariales</taxon>
        <taxon>Lasiosphaeriaceae</taxon>
        <taxon>Immersiella</taxon>
    </lineage>
</organism>
<dbReference type="InterPro" id="IPR008967">
    <property type="entry name" value="p53-like_TF_DNA-bd_sf"/>
</dbReference>
<dbReference type="InterPro" id="IPR052605">
    <property type="entry name" value="Fungal_trans_regulator"/>
</dbReference>
<evidence type="ECO:0000259" key="4">
    <source>
        <dbReference type="PROSITE" id="PS51517"/>
    </source>
</evidence>
<dbReference type="Pfam" id="PF05224">
    <property type="entry name" value="NDT80_PhoG"/>
    <property type="match status" value="1"/>
</dbReference>
<feature type="domain" description="NDT80" evidence="4">
    <location>
        <begin position="121"/>
        <end position="395"/>
    </location>
</feature>
<proteinExistence type="predicted"/>
<feature type="region of interest" description="Disordered" evidence="3">
    <location>
        <begin position="497"/>
        <end position="520"/>
    </location>
</feature>
<evidence type="ECO:0000313" key="6">
    <source>
        <dbReference type="Proteomes" id="UP001175000"/>
    </source>
</evidence>
<dbReference type="Proteomes" id="UP001175000">
    <property type="component" value="Unassembled WGS sequence"/>
</dbReference>
<dbReference type="InterPro" id="IPR024061">
    <property type="entry name" value="NDT80_DNA-bd_dom"/>
</dbReference>
<gene>
    <name evidence="5" type="ORF">B0T14DRAFT_421293</name>
</gene>
<evidence type="ECO:0000256" key="2">
    <source>
        <dbReference type="PROSITE-ProRule" id="PRU00850"/>
    </source>
</evidence>
<feature type="compositionally biased region" description="Gly residues" evidence="3">
    <location>
        <begin position="402"/>
        <end position="412"/>
    </location>
</feature>
<dbReference type="GO" id="GO:0003677">
    <property type="term" value="F:DNA binding"/>
    <property type="evidence" value="ECO:0007669"/>
    <property type="project" value="UniProtKB-KW"/>
</dbReference>
<protein>
    <recommendedName>
        <fullName evidence="4">NDT80 domain-containing protein</fullName>
    </recommendedName>
</protein>
<feature type="non-terminal residue" evidence="5">
    <location>
        <position position="575"/>
    </location>
</feature>
<keyword evidence="6" id="KW-1185">Reference proteome</keyword>
<evidence type="ECO:0000256" key="1">
    <source>
        <dbReference type="ARBA" id="ARBA00023125"/>
    </source>
</evidence>
<feature type="DNA-binding region" description="NDT80" evidence="2">
    <location>
        <begin position="121"/>
        <end position="395"/>
    </location>
</feature>
<dbReference type="EMBL" id="JAULSU010000002">
    <property type="protein sequence ID" value="KAK0627494.1"/>
    <property type="molecule type" value="Genomic_DNA"/>
</dbReference>
<dbReference type="GO" id="GO:0045944">
    <property type="term" value="P:positive regulation of transcription by RNA polymerase II"/>
    <property type="evidence" value="ECO:0007669"/>
    <property type="project" value="TreeGrafter"/>
</dbReference>
<sequence length="575" mass="62327">DGWPCVLTPDLYHSYTQESASSLSTLEASAQPSNFLNLIPPPVPPYSPEGGHFYSAAPSLFPGLDVRPRLPSNSNTSGSGMAQAPRSTTLPHPATHISARDLYGPSTPSYRRQPDHHLPRSPSFPAIRRHPLSSPTPSPVTYNPLRMDSGYGSKTQQNIPPLNPMVSLGHLTYQDPQQTPIKAEINGIIDKGFFLADNEWTCYRRNYFSCVCSYSLSPPNPNYPNAGIQFVATGNSQPYQVYGFAMSISAVVADNENLAIELVQHTPKRDKGPIAKPEKVRLSAKPPQASHHPINSIYNSSSAVGDLGSSRGYDQAFGQNNSSLNNEHTFERIQFKQATANNGKRRAAQQYYHLIVELWADTGSQQGDPFVRVAYKKSAKMIVRGRSPGHYQSERRASTSSGPGGSGGGSIAGTGYSSNMVSGGDYTSSQSMMQTGYGQYSDPRGYGGTRHHDLSMEPMISPEDCKAITEPKAYQYYAGPIYESEDSRQHQIELFSHARSEPESSSSSGSTATMGSGGFDPAKVSVKGEAETGLPSMFYAGNSFYSQRCGRFEGKPSSAGYYPTAIPPSSSMNMT</sequence>
<accession>A0AA39X547</accession>
<dbReference type="Gene3D" id="2.60.40.1390">
    <property type="entry name" value="NDT80 DNA-binding domain"/>
    <property type="match status" value="1"/>
</dbReference>
<dbReference type="InterPro" id="IPR037141">
    <property type="entry name" value="NDT80_DNA-bd_dom_sf"/>
</dbReference>
<feature type="compositionally biased region" description="Low complexity" evidence="3">
    <location>
        <begin position="504"/>
        <end position="514"/>
    </location>
</feature>
<dbReference type="SUPFAM" id="SSF49417">
    <property type="entry name" value="p53-like transcription factors"/>
    <property type="match status" value="1"/>
</dbReference>
<dbReference type="GO" id="GO:0003700">
    <property type="term" value="F:DNA-binding transcription factor activity"/>
    <property type="evidence" value="ECO:0007669"/>
    <property type="project" value="UniProtKB-UniRule"/>
</dbReference>
<feature type="region of interest" description="Disordered" evidence="3">
    <location>
        <begin position="65"/>
        <end position="155"/>
    </location>
</feature>
<feature type="compositionally biased region" description="Polar residues" evidence="3">
    <location>
        <begin position="71"/>
        <end position="90"/>
    </location>
</feature>
<dbReference type="AlphaFoldDB" id="A0AA39X547"/>
<evidence type="ECO:0000256" key="3">
    <source>
        <dbReference type="SAM" id="MobiDB-lite"/>
    </source>
</evidence>
<comment type="caution">
    <text evidence="5">The sequence shown here is derived from an EMBL/GenBank/DDBJ whole genome shotgun (WGS) entry which is preliminary data.</text>
</comment>
<evidence type="ECO:0000313" key="5">
    <source>
        <dbReference type="EMBL" id="KAK0627494.1"/>
    </source>
</evidence>
<feature type="compositionally biased region" description="Polar residues" evidence="3">
    <location>
        <begin position="419"/>
        <end position="438"/>
    </location>
</feature>
<feature type="region of interest" description="Disordered" evidence="3">
    <location>
        <begin position="384"/>
        <end position="457"/>
    </location>
</feature>